<dbReference type="InterPro" id="IPR029058">
    <property type="entry name" value="AB_hydrolase_fold"/>
</dbReference>
<protein>
    <recommendedName>
        <fullName evidence="3">AB hydrolase-1 domain-containing protein</fullName>
    </recommendedName>
</protein>
<proteinExistence type="predicted"/>
<keyword evidence="5" id="KW-1185">Reference proteome</keyword>
<feature type="domain" description="AB hydrolase-1" evidence="3">
    <location>
        <begin position="16"/>
        <end position="132"/>
    </location>
</feature>
<keyword evidence="2" id="KW-0443">Lipid metabolism</keyword>
<keyword evidence="1" id="KW-0442">Lipid degradation</keyword>
<evidence type="ECO:0000313" key="4">
    <source>
        <dbReference type="EMBL" id="KAJ8937416.1"/>
    </source>
</evidence>
<reference evidence="4" key="1">
    <citation type="journal article" date="2023" name="Insect Mol. Biol.">
        <title>Genome sequencing provides insights into the evolution of gene families encoding plant cell wall-degrading enzymes in longhorned beetles.</title>
        <authorList>
            <person name="Shin N.R."/>
            <person name="Okamura Y."/>
            <person name="Kirsch R."/>
            <person name="Pauchet Y."/>
        </authorList>
    </citation>
    <scope>NUCLEOTIDE SEQUENCE</scope>
    <source>
        <strain evidence="4">AMC_N1</strain>
    </source>
</reference>
<evidence type="ECO:0000256" key="1">
    <source>
        <dbReference type="ARBA" id="ARBA00022963"/>
    </source>
</evidence>
<organism evidence="4 5">
    <name type="scientific">Aromia moschata</name>
    <dbReference type="NCBI Taxonomy" id="1265417"/>
    <lineage>
        <taxon>Eukaryota</taxon>
        <taxon>Metazoa</taxon>
        <taxon>Ecdysozoa</taxon>
        <taxon>Arthropoda</taxon>
        <taxon>Hexapoda</taxon>
        <taxon>Insecta</taxon>
        <taxon>Pterygota</taxon>
        <taxon>Neoptera</taxon>
        <taxon>Endopterygota</taxon>
        <taxon>Coleoptera</taxon>
        <taxon>Polyphaga</taxon>
        <taxon>Cucujiformia</taxon>
        <taxon>Chrysomeloidea</taxon>
        <taxon>Cerambycidae</taxon>
        <taxon>Cerambycinae</taxon>
        <taxon>Callichromatini</taxon>
        <taxon>Aromia</taxon>
    </lineage>
</organism>
<dbReference type="EMBL" id="JAPWTK010000655">
    <property type="protein sequence ID" value="KAJ8937416.1"/>
    <property type="molecule type" value="Genomic_DNA"/>
</dbReference>
<dbReference type="Pfam" id="PF00561">
    <property type="entry name" value="Abhydrolase_1"/>
    <property type="match status" value="1"/>
</dbReference>
<dbReference type="InterPro" id="IPR000073">
    <property type="entry name" value="AB_hydrolase_1"/>
</dbReference>
<accession>A0AAV8XFL6</accession>
<sequence length="236" mass="26842">METEDGYFLGAHRIPHGRANGDWFVLLGPEKGMGYVLADNGYDVWLCNVRGAIHSRKHKLLNADEGTLFWKFSWHELGLYDLPAMIDYVLNVTNKDKVHYVGHSQGGTSFVVMISERPEYNKKIKIMIGLSPAVFFTKVPNNFYRLVMSFVPILQSVIPLVSSLSTGGSVLQVLHYIQLFRTGSYQKYDYGRETNLRKYGSVTPPRYNLKNVTAPVALFYSENDIFVSEEVNRLSC</sequence>
<evidence type="ECO:0000256" key="2">
    <source>
        <dbReference type="ARBA" id="ARBA00023098"/>
    </source>
</evidence>
<name>A0AAV8XFL6_9CUCU</name>
<dbReference type="AlphaFoldDB" id="A0AAV8XFL6"/>
<evidence type="ECO:0000259" key="3">
    <source>
        <dbReference type="Pfam" id="PF00561"/>
    </source>
</evidence>
<dbReference type="GO" id="GO:0016042">
    <property type="term" value="P:lipid catabolic process"/>
    <property type="evidence" value="ECO:0007669"/>
    <property type="project" value="UniProtKB-KW"/>
</dbReference>
<dbReference type="Proteomes" id="UP001162162">
    <property type="component" value="Unassembled WGS sequence"/>
</dbReference>
<comment type="caution">
    <text evidence="4">The sequence shown here is derived from an EMBL/GenBank/DDBJ whole genome shotgun (WGS) entry which is preliminary data.</text>
</comment>
<dbReference type="SUPFAM" id="SSF53474">
    <property type="entry name" value="alpha/beta-Hydrolases"/>
    <property type="match status" value="1"/>
</dbReference>
<dbReference type="Gene3D" id="3.40.50.1820">
    <property type="entry name" value="alpha/beta hydrolase"/>
    <property type="match status" value="2"/>
</dbReference>
<gene>
    <name evidence="4" type="ORF">NQ318_007875</name>
</gene>
<evidence type="ECO:0000313" key="5">
    <source>
        <dbReference type="Proteomes" id="UP001162162"/>
    </source>
</evidence>
<dbReference type="PANTHER" id="PTHR11005">
    <property type="entry name" value="LYSOSOMAL ACID LIPASE-RELATED"/>
    <property type="match status" value="1"/>
</dbReference>